<accession>A0A1X6WTP4</accession>
<protein>
    <submittedName>
        <fullName evidence="2">Uncharacterized protein</fullName>
    </submittedName>
</protein>
<keyword evidence="3" id="KW-1185">Reference proteome</keyword>
<dbReference type="AlphaFoldDB" id="A0A1X6WTP4"/>
<dbReference type="Proteomes" id="UP000196581">
    <property type="component" value="Unassembled WGS sequence"/>
</dbReference>
<dbReference type="EMBL" id="FWFF01000001">
    <property type="protein sequence ID" value="SLM88466.1"/>
    <property type="molecule type" value="Genomic_DNA"/>
</dbReference>
<evidence type="ECO:0000256" key="1">
    <source>
        <dbReference type="SAM" id="MobiDB-lite"/>
    </source>
</evidence>
<dbReference type="RefSeq" id="WP_087003026.1">
    <property type="nucleotide sequence ID" value="NZ_FWFF01000001.1"/>
</dbReference>
<reference evidence="3" key="1">
    <citation type="submission" date="2017-02" db="EMBL/GenBank/DDBJ databases">
        <authorList>
            <person name="Dridi B."/>
        </authorList>
    </citation>
    <scope>NUCLEOTIDE SEQUENCE [LARGE SCALE GENOMIC DNA]</scope>
    <source>
        <strain evidence="3">B Co 03.10</strain>
    </source>
</reference>
<name>A0A1X6WTP4_9MICO</name>
<gene>
    <name evidence="2" type="ORF">FM105_00375</name>
</gene>
<evidence type="ECO:0000313" key="2">
    <source>
        <dbReference type="EMBL" id="SLM88466.1"/>
    </source>
</evidence>
<feature type="region of interest" description="Disordered" evidence="1">
    <location>
        <begin position="34"/>
        <end position="55"/>
    </location>
</feature>
<proteinExistence type="predicted"/>
<organism evidence="2 3">
    <name type="scientific">Brevibacterium yomogidense</name>
    <dbReference type="NCBI Taxonomy" id="946573"/>
    <lineage>
        <taxon>Bacteria</taxon>
        <taxon>Bacillati</taxon>
        <taxon>Actinomycetota</taxon>
        <taxon>Actinomycetes</taxon>
        <taxon>Micrococcales</taxon>
        <taxon>Brevibacteriaceae</taxon>
        <taxon>Brevibacterium</taxon>
    </lineage>
</organism>
<sequence length="120" mass="12479">MRKLALVGLSTALGTTLGAAGVLAGQRIGFVPVPPTPGDPWETTPASVPAAEQAPQAGPVRYLSIGEVAELLGITNVELERDADLPEPDATVARTRGWHESTIERWLGERLARGGSGAES</sequence>
<evidence type="ECO:0000313" key="3">
    <source>
        <dbReference type="Proteomes" id="UP000196581"/>
    </source>
</evidence>